<protein>
    <submittedName>
        <fullName evidence="1">Uncharacterized protein</fullName>
    </submittedName>
</protein>
<keyword evidence="2" id="KW-1185">Reference proteome</keyword>
<gene>
    <name evidence="1" type="ORF">NE237_033212</name>
</gene>
<dbReference type="AlphaFoldDB" id="A0A9Q0R3U4"/>
<reference evidence="1" key="1">
    <citation type="journal article" date="2023" name="Plant J.">
        <title>The genome of the king protea, Protea cynaroides.</title>
        <authorList>
            <person name="Chang J."/>
            <person name="Duong T.A."/>
            <person name="Schoeman C."/>
            <person name="Ma X."/>
            <person name="Roodt D."/>
            <person name="Barker N."/>
            <person name="Li Z."/>
            <person name="Van de Peer Y."/>
            <person name="Mizrachi E."/>
        </authorList>
    </citation>
    <scope>NUCLEOTIDE SEQUENCE</scope>
    <source>
        <tissue evidence="1">Young leaves</tissue>
    </source>
</reference>
<accession>A0A9Q0R3U4</accession>
<dbReference type="EMBL" id="JAMYWD010000001">
    <property type="protein sequence ID" value="KAJ4982375.1"/>
    <property type="molecule type" value="Genomic_DNA"/>
</dbReference>
<organism evidence="1 2">
    <name type="scientific">Protea cynaroides</name>
    <dbReference type="NCBI Taxonomy" id="273540"/>
    <lineage>
        <taxon>Eukaryota</taxon>
        <taxon>Viridiplantae</taxon>
        <taxon>Streptophyta</taxon>
        <taxon>Embryophyta</taxon>
        <taxon>Tracheophyta</taxon>
        <taxon>Spermatophyta</taxon>
        <taxon>Magnoliopsida</taxon>
        <taxon>Proteales</taxon>
        <taxon>Proteaceae</taxon>
        <taxon>Protea</taxon>
    </lineage>
</organism>
<proteinExistence type="predicted"/>
<evidence type="ECO:0000313" key="2">
    <source>
        <dbReference type="Proteomes" id="UP001141806"/>
    </source>
</evidence>
<comment type="caution">
    <text evidence="1">The sequence shown here is derived from an EMBL/GenBank/DDBJ whole genome shotgun (WGS) entry which is preliminary data.</text>
</comment>
<evidence type="ECO:0000313" key="1">
    <source>
        <dbReference type="EMBL" id="KAJ4982375.1"/>
    </source>
</evidence>
<dbReference type="Proteomes" id="UP001141806">
    <property type="component" value="Unassembled WGS sequence"/>
</dbReference>
<name>A0A9Q0R3U4_9MAGN</name>
<sequence length="158" mass="18198">MEWNFFLCNMKEGMRRRSELIDSPKLIPSTTLIRWRSVIIEIFEEKELPEQHLSDFFQISNMISNSSSISPSPSMAPPPPPKMSTVSFLLLGSQSSWTYYSDFPLKYTIASGREKSGMDVCIFIETAMDYGNELKDRRDGIFGFHTCLCSSVDKRMER</sequence>